<name>A0A397P7N2_9SPHN</name>
<evidence type="ECO:0000313" key="1">
    <source>
        <dbReference type="EMBL" id="RIA44069.1"/>
    </source>
</evidence>
<reference evidence="1 2" key="1">
    <citation type="submission" date="2018-08" db="EMBL/GenBank/DDBJ databases">
        <title>Genomic Encyclopedia of Type Strains, Phase IV (KMG-IV): sequencing the most valuable type-strain genomes for metagenomic binning, comparative biology and taxonomic classification.</title>
        <authorList>
            <person name="Goeker M."/>
        </authorList>
    </citation>
    <scope>NUCLEOTIDE SEQUENCE [LARGE SCALE GENOMIC DNA]</scope>
    <source>
        <strain evidence="1 2">DSM 25527</strain>
    </source>
</reference>
<sequence>MNQYATARFDGARQRRRVLIAKVHVAIKQLGLADDDYRAMLFRITGRMSAGECTEEQLVLVIDELKAKGFSAKPKAGAPRAADHPGAMKARALWISLHHLGVVRDGRESALEAFARRQLGCDKLQWANQSQMYLLIEALKKMAERAGWSQDLSGVPAARSVQVLKHRLCDALLAKLKDADLAPRDWRLGDAAWRLAGIRPGEPSPLFWSASEFDLIAAAFGRLLREGPRPVSAGEIG</sequence>
<protein>
    <submittedName>
        <fullName evidence="1">Phage gp16-like protein</fullName>
    </submittedName>
</protein>
<comment type="caution">
    <text evidence="1">The sequence shown here is derived from an EMBL/GenBank/DDBJ whole genome shotgun (WGS) entry which is preliminary data.</text>
</comment>
<dbReference type="Pfam" id="PF06252">
    <property type="entry name" value="GemA"/>
    <property type="match status" value="1"/>
</dbReference>
<dbReference type="RefSeq" id="WP_119035834.1">
    <property type="nucleotide sequence ID" value="NZ_QXDC01000003.1"/>
</dbReference>
<dbReference type="Proteomes" id="UP000266568">
    <property type="component" value="Unassembled WGS sequence"/>
</dbReference>
<dbReference type="AlphaFoldDB" id="A0A397P7N2"/>
<dbReference type="OrthoDB" id="7353918at2"/>
<keyword evidence="2" id="KW-1185">Reference proteome</keyword>
<accession>A0A397P7N2</accession>
<gene>
    <name evidence="1" type="ORF">DFR49_2305</name>
</gene>
<dbReference type="InterPro" id="IPR009363">
    <property type="entry name" value="Phage_Mu_Gp16"/>
</dbReference>
<proteinExistence type="predicted"/>
<dbReference type="EMBL" id="QXDC01000003">
    <property type="protein sequence ID" value="RIA44069.1"/>
    <property type="molecule type" value="Genomic_DNA"/>
</dbReference>
<evidence type="ECO:0000313" key="2">
    <source>
        <dbReference type="Proteomes" id="UP000266568"/>
    </source>
</evidence>
<organism evidence="1 2">
    <name type="scientific">Hephaestia caeni</name>
    <dbReference type="NCBI Taxonomy" id="645617"/>
    <lineage>
        <taxon>Bacteria</taxon>
        <taxon>Pseudomonadati</taxon>
        <taxon>Pseudomonadota</taxon>
        <taxon>Alphaproteobacteria</taxon>
        <taxon>Sphingomonadales</taxon>
        <taxon>Sphingomonadaceae</taxon>
        <taxon>Hephaestia</taxon>
    </lineage>
</organism>